<dbReference type="EMBL" id="PGOL01002248">
    <property type="protein sequence ID" value="PKI49393.1"/>
    <property type="molecule type" value="Genomic_DNA"/>
</dbReference>
<protein>
    <recommendedName>
        <fullName evidence="3">DUF4219 domain-containing protein</fullName>
    </recommendedName>
</protein>
<dbReference type="PANTHER" id="PTHR35317">
    <property type="entry name" value="OS04G0629600 PROTEIN"/>
    <property type="match status" value="1"/>
</dbReference>
<dbReference type="Pfam" id="PF14223">
    <property type="entry name" value="Retrotran_gag_2"/>
    <property type="match status" value="1"/>
</dbReference>
<dbReference type="AlphaFoldDB" id="A0A2I0J055"/>
<gene>
    <name evidence="1" type="ORF">CRG98_030207</name>
</gene>
<evidence type="ECO:0000313" key="1">
    <source>
        <dbReference type="EMBL" id="PKI49393.1"/>
    </source>
</evidence>
<accession>A0A2I0J055</accession>
<name>A0A2I0J055_PUNGR</name>
<comment type="caution">
    <text evidence="1">The sequence shown here is derived from an EMBL/GenBank/DDBJ whole genome shotgun (WGS) entry which is preliminary data.</text>
</comment>
<reference evidence="1 2" key="1">
    <citation type="submission" date="2017-11" db="EMBL/GenBank/DDBJ databases">
        <title>De-novo sequencing of pomegranate (Punica granatum L.) genome.</title>
        <authorList>
            <person name="Akparov Z."/>
            <person name="Amiraslanov A."/>
            <person name="Hajiyeva S."/>
            <person name="Abbasov M."/>
            <person name="Kaur K."/>
            <person name="Hamwieh A."/>
            <person name="Solovyev V."/>
            <person name="Salamov A."/>
            <person name="Braich B."/>
            <person name="Kosarev P."/>
            <person name="Mahmoud A."/>
            <person name="Hajiyev E."/>
            <person name="Babayeva S."/>
            <person name="Izzatullayeva V."/>
            <person name="Mammadov A."/>
            <person name="Mammadov A."/>
            <person name="Sharifova S."/>
            <person name="Ojaghi J."/>
            <person name="Eynullazada K."/>
            <person name="Bayramov B."/>
            <person name="Abdulazimova A."/>
            <person name="Shahmuradov I."/>
        </authorList>
    </citation>
    <scope>NUCLEOTIDE SEQUENCE [LARGE SCALE GENOMIC DNA]</scope>
    <source>
        <strain evidence="2">cv. AG2017</strain>
        <tissue evidence="1">Leaf</tissue>
    </source>
</reference>
<evidence type="ECO:0000313" key="2">
    <source>
        <dbReference type="Proteomes" id="UP000233551"/>
    </source>
</evidence>
<proteinExistence type="predicted"/>
<dbReference type="PANTHER" id="PTHR35317:SF24">
    <property type="entry name" value="RETROVIRUS-RELATED POL POLYPROTEIN FROM TRANSPOSON TNT 1-94"/>
    <property type="match status" value="1"/>
</dbReference>
<dbReference type="Proteomes" id="UP000233551">
    <property type="component" value="Unassembled WGS sequence"/>
</dbReference>
<keyword evidence="2" id="KW-1185">Reference proteome</keyword>
<evidence type="ECO:0008006" key="3">
    <source>
        <dbReference type="Google" id="ProtNLM"/>
    </source>
</evidence>
<organism evidence="1 2">
    <name type="scientific">Punica granatum</name>
    <name type="common">Pomegranate</name>
    <dbReference type="NCBI Taxonomy" id="22663"/>
    <lineage>
        <taxon>Eukaryota</taxon>
        <taxon>Viridiplantae</taxon>
        <taxon>Streptophyta</taxon>
        <taxon>Embryophyta</taxon>
        <taxon>Tracheophyta</taxon>
        <taxon>Spermatophyta</taxon>
        <taxon>Magnoliopsida</taxon>
        <taxon>eudicotyledons</taxon>
        <taxon>Gunneridae</taxon>
        <taxon>Pentapetalae</taxon>
        <taxon>rosids</taxon>
        <taxon>malvids</taxon>
        <taxon>Myrtales</taxon>
        <taxon>Lythraceae</taxon>
        <taxon>Punica</taxon>
    </lineage>
</organism>
<sequence length="117" mass="13732">MTPPVIDGENYQAWAVKMSTYLEGHDKLEAVERDYKIAPLPDNPIMNQIKYHEERTTRKAKAKSCLYATVSPTIFTRIMRLSSAKKIWDFLKPEYEGDEKVRGRKVLNLLREFERIL</sequence>